<comment type="subcellular location">
    <subcellularLocation>
        <location evidence="1">Membrane</location>
    </subcellularLocation>
</comment>
<dbReference type="Gene3D" id="3.40.50.2300">
    <property type="match status" value="1"/>
</dbReference>
<proteinExistence type="predicted"/>
<comment type="caution">
    <text evidence="6">The sequence shown here is derived from an EMBL/GenBank/DDBJ whole genome shotgun (WGS) entry which is preliminary data.</text>
</comment>
<dbReference type="InterPro" id="IPR015683">
    <property type="entry name" value="Ionotropic_Glu_rcpt"/>
</dbReference>
<dbReference type="InterPro" id="IPR028082">
    <property type="entry name" value="Peripla_BP_I"/>
</dbReference>
<evidence type="ECO:0000256" key="1">
    <source>
        <dbReference type="ARBA" id="ARBA00004370"/>
    </source>
</evidence>
<dbReference type="OrthoDB" id="5984008at2759"/>
<gene>
    <name evidence="6" type="ORF">IFM89_010778</name>
</gene>
<dbReference type="PANTHER" id="PTHR34836:SF7">
    <property type="entry name" value="RECEPTOR LIGAND BINDING REGION DOMAIN-CONTAINING PROTEIN"/>
    <property type="match status" value="1"/>
</dbReference>
<name>A0A835IV47_9MAGN</name>
<keyword evidence="7" id="KW-1185">Reference proteome</keyword>
<evidence type="ECO:0000256" key="4">
    <source>
        <dbReference type="ARBA" id="ARBA00023136"/>
    </source>
</evidence>
<dbReference type="EMBL" id="JADFTS010000001">
    <property type="protein sequence ID" value="KAF9624390.1"/>
    <property type="molecule type" value="Genomic_DNA"/>
</dbReference>
<accession>A0A835IV47</accession>
<dbReference type="AlphaFoldDB" id="A0A835IV47"/>
<evidence type="ECO:0000313" key="6">
    <source>
        <dbReference type="EMBL" id="KAF9624390.1"/>
    </source>
</evidence>
<protein>
    <recommendedName>
        <fullName evidence="5">Receptor ligand binding region domain-containing protein</fullName>
    </recommendedName>
</protein>
<dbReference type="Proteomes" id="UP000631114">
    <property type="component" value="Unassembled WGS sequence"/>
</dbReference>
<dbReference type="GO" id="GO:0016020">
    <property type="term" value="C:membrane"/>
    <property type="evidence" value="ECO:0007669"/>
    <property type="project" value="UniProtKB-SubCell"/>
</dbReference>
<evidence type="ECO:0000256" key="2">
    <source>
        <dbReference type="ARBA" id="ARBA00022692"/>
    </source>
</evidence>
<keyword evidence="4" id="KW-0472">Membrane</keyword>
<feature type="domain" description="Receptor ligand binding region" evidence="5">
    <location>
        <begin position="44"/>
        <end position="82"/>
    </location>
</feature>
<evidence type="ECO:0000313" key="7">
    <source>
        <dbReference type="Proteomes" id="UP000631114"/>
    </source>
</evidence>
<dbReference type="Pfam" id="PF01094">
    <property type="entry name" value="ANF_receptor"/>
    <property type="match status" value="1"/>
</dbReference>
<organism evidence="6 7">
    <name type="scientific">Coptis chinensis</name>
    <dbReference type="NCBI Taxonomy" id="261450"/>
    <lineage>
        <taxon>Eukaryota</taxon>
        <taxon>Viridiplantae</taxon>
        <taxon>Streptophyta</taxon>
        <taxon>Embryophyta</taxon>
        <taxon>Tracheophyta</taxon>
        <taxon>Spermatophyta</taxon>
        <taxon>Magnoliopsida</taxon>
        <taxon>Ranunculales</taxon>
        <taxon>Ranunculaceae</taxon>
        <taxon>Coptidoideae</taxon>
        <taxon>Coptis</taxon>
    </lineage>
</organism>
<evidence type="ECO:0000259" key="5">
    <source>
        <dbReference type="Pfam" id="PF01094"/>
    </source>
</evidence>
<dbReference type="InterPro" id="IPR001828">
    <property type="entry name" value="ANF_lig-bd_rcpt"/>
</dbReference>
<dbReference type="PANTHER" id="PTHR34836">
    <property type="entry name" value="OS06G0188250 PROTEIN"/>
    <property type="match status" value="1"/>
</dbReference>
<reference evidence="6 7" key="1">
    <citation type="submission" date="2020-10" db="EMBL/GenBank/DDBJ databases">
        <title>The Coptis chinensis genome and diversification of protoberbering-type alkaloids.</title>
        <authorList>
            <person name="Wang B."/>
            <person name="Shu S."/>
            <person name="Song C."/>
            <person name="Liu Y."/>
        </authorList>
    </citation>
    <scope>NUCLEOTIDE SEQUENCE [LARGE SCALE GENOMIC DNA]</scope>
    <source>
        <strain evidence="6">HL-2020</strain>
        <tissue evidence="6">Leaf</tissue>
    </source>
</reference>
<keyword evidence="3" id="KW-1133">Transmembrane helix</keyword>
<sequence>MAEENKNKKFDSDSLQFMETDTVAIIGPQASVMAHVLSHVVNELQTSPSDAFQMTAIANIVTHFGWREVIAIYTDDDHGRKVSLH</sequence>
<keyword evidence="2" id="KW-0812">Transmembrane</keyword>
<evidence type="ECO:0000256" key="3">
    <source>
        <dbReference type="ARBA" id="ARBA00022989"/>
    </source>
</evidence>
<dbReference type="SUPFAM" id="SSF53822">
    <property type="entry name" value="Periplasmic binding protein-like I"/>
    <property type="match status" value="1"/>
</dbReference>